<reference evidence="3" key="1">
    <citation type="journal article" date="2004" name="Environ. Microbiol.">
        <title>The genome of Desulfotalea psychrophila, a sulfate-reducing bacterium from permanently cold Arctic sediments.</title>
        <authorList>
            <person name="Rabus R."/>
            <person name="Ruepp A."/>
            <person name="Frickey T."/>
            <person name="Rattei T."/>
            <person name="Fartmann B."/>
            <person name="Stark M."/>
            <person name="Bauer M."/>
            <person name="Zibat A."/>
            <person name="Lombardot T."/>
            <person name="Becker I."/>
            <person name="Amann J."/>
            <person name="Gellner K."/>
            <person name="Teeling H."/>
            <person name="Leuschner W.D."/>
            <person name="Gloeckner F.-O."/>
            <person name="Lupas A.N."/>
            <person name="Amann R."/>
            <person name="Klenk H.-P."/>
        </authorList>
    </citation>
    <scope>NUCLEOTIDE SEQUENCE [LARGE SCALE GENOMIC DNA]</scope>
    <source>
        <strain evidence="3">DSM 12343 / LSv54</strain>
    </source>
</reference>
<evidence type="ECO:0000313" key="3">
    <source>
        <dbReference type="Proteomes" id="UP000000602"/>
    </source>
</evidence>
<evidence type="ECO:0000313" key="2">
    <source>
        <dbReference type="EMBL" id="CAG36078.1"/>
    </source>
</evidence>
<evidence type="ECO:0000256" key="1">
    <source>
        <dbReference type="SAM" id="MobiDB-lite"/>
    </source>
</evidence>
<keyword evidence="3" id="KW-1185">Reference proteome</keyword>
<name>Q6ANJ6_DESPS</name>
<dbReference type="AlphaFoldDB" id="Q6ANJ6"/>
<feature type="compositionally biased region" description="Low complexity" evidence="1">
    <location>
        <begin position="65"/>
        <end position="76"/>
    </location>
</feature>
<protein>
    <submittedName>
        <fullName evidence="2">Uncharacterized protein</fullName>
    </submittedName>
</protein>
<dbReference type="EMBL" id="CR522870">
    <property type="protein sequence ID" value="CAG36078.1"/>
    <property type="molecule type" value="Genomic_DNA"/>
</dbReference>
<sequence length="85" mass="9656">MQKLIAVANRFYFDAVIMCPSLFRKKHHRKISVLIINANLEISNIMRTINIRKSVIMAKCGKAQSNNNGDYSNNSGLYDKVNSHS</sequence>
<proteinExistence type="predicted"/>
<dbReference type="Proteomes" id="UP000000602">
    <property type="component" value="Chromosome"/>
</dbReference>
<dbReference type="KEGG" id="dps:DP1349"/>
<gene>
    <name evidence="2" type="ordered locus">DP1349</name>
</gene>
<organism evidence="2 3">
    <name type="scientific">Desulfotalea psychrophila (strain LSv54 / DSM 12343)</name>
    <dbReference type="NCBI Taxonomy" id="177439"/>
    <lineage>
        <taxon>Bacteria</taxon>
        <taxon>Pseudomonadati</taxon>
        <taxon>Thermodesulfobacteriota</taxon>
        <taxon>Desulfobulbia</taxon>
        <taxon>Desulfobulbales</taxon>
        <taxon>Desulfocapsaceae</taxon>
        <taxon>Desulfotalea</taxon>
    </lineage>
</organism>
<feature type="region of interest" description="Disordered" evidence="1">
    <location>
        <begin position="62"/>
        <end position="85"/>
    </location>
</feature>
<dbReference type="HOGENOM" id="CLU_2507273_0_0_7"/>
<accession>Q6ANJ6</accession>